<dbReference type="Proteomes" id="UP000176965">
    <property type="component" value="Unassembled WGS sequence"/>
</dbReference>
<evidence type="ECO:0000313" key="6">
    <source>
        <dbReference type="EMBL" id="OHA47184.1"/>
    </source>
</evidence>
<dbReference type="GO" id="GO:0004821">
    <property type="term" value="F:histidine-tRNA ligase activity"/>
    <property type="evidence" value="ECO:0007669"/>
    <property type="project" value="TreeGrafter"/>
</dbReference>
<comment type="similarity">
    <text evidence="1">Belongs to the class-II aminoacyl-tRNA synthetase family.</text>
</comment>
<dbReference type="InterPro" id="IPR036621">
    <property type="entry name" value="Anticodon-bd_dom_sf"/>
</dbReference>
<reference evidence="6 7" key="1">
    <citation type="journal article" date="2016" name="Nat. Commun.">
        <title>Thousands of microbial genomes shed light on interconnected biogeochemical processes in an aquifer system.</title>
        <authorList>
            <person name="Anantharaman K."/>
            <person name="Brown C.T."/>
            <person name="Hug L.A."/>
            <person name="Sharon I."/>
            <person name="Castelle C.J."/>
            <person name="Probst A.J."/>
            <person name="Thomas B.C."/>
            <person name="Singh A."/>
            <person name="Wilkins M.J."/>
            <person name="Karaoz U."/>
            <person name="Brodie E.L."/>
            <person name="Williams K.H."/>
            <person name="Hubbard S.S."/>
            <person name="Banfield J.F."/>
        </authorList>
    </citation>
    <scope>NUCLEOTIDE SEQUENCE [LARGE SCALE GENOMIC DNA]</scope>
</reference>
<dbReference type="GO" id="GO:0006427">
    <property type="term" value="P:histidyl-tRNA aminoacylation"/>
    <property type="evidence" value="ECO:0007669"/>
    <property type="project" value="TreeGrafter"/>
</dbReference>
<dbReference type="InterPro" id="IPR004516">
    <property type="entry name" value="HisRS/HisZ"/>
</dbReference>
<organism evidence="6 7">
    <name type="scientific">Candidatus Taylorbacteria bacterium RIFOXYD2_FULL_36_9</name>
    <dbReference type="NCBI Taxonomy" id="1802338"/>
    <lineage>
        <taxon>Bacteria</taxon>
        <taxon>Candidatus Tayloriibacteriota</taxon>
    </lineage>
</organism>
<dbReference type="AlphaFoldDB" id="A0A1G2PFS9"/>
<dbReference type="EMBL" id="MHSQ01000021">
    <property type="protein sequence ID" value="OHA47184.1"/>
    <property type="molecule type" value="Genomic_DNA"/>
</dbReference>
<dbReference type="Pfam" id="PF03129">
    <property type="entry name" value="HGTP_anticodon"/>
    <property type="match status" value="1"/>
</dbReference>
<gene>
    <name evidence="6" type="ORF">A2541_01470</name>
</gene>
<dbReference type="Gene3D" id="3.40.50.800">
    <property type="entry name" value="Anticodon-binding domain"/>
    <property type="match status" value="1"/>
</dbReference>
<proteinExistence type="inferred from homology"/>
<evidence type="ECO:0000256" key="4">
    <source>
        <dbReference type="PIRSR" id="PIRSR001549-1"/>
    </source>
</evidence>
<dbReference type="SUPFAM" id="SSF52954">
    <property type="entry name" value="Class II aaRS ABD-related"/>
    <property type="match status" value="1"/>
</dbReference>
<feature type="domain" description="Anticodon-binding" evidence="5">
    <location>
        <begin position="313"/>
        <end position="401"/>
    </location>
</feature>
<evidence type="ECO:0000259" key="5">
    <source>
        <dbReference type="Pfam" id="PF03129"/>
    </source>
</evidence>
<dbReference type="PANTHER" id="PTHR43707:SF1">
    <property type="entry name" value="HISTIDINE--TRNA LIGASE, MITOCHONDRIAL-RELATED"/>
    <property type="match status" value="1"/>
</dbReference>
<dbReference type="InterPro" id="IPR045864">
    <property type="entry name" value="aa-tRNA-synth_II/BPL/LPL"/>
</dbReference>
<accession>A0A1G2PFS9</accession>
<evidence type="ECO:0000313" key="7">
    <source>
        <dbReference type="Proteomes" id="UP000176965"/>
    </source>
</evidence>
<keyword evidence="2" id="KW-0030">Aminoacyl-tRNA synthetase</keyword>
<dbReference type="PANTHER" id="PTHR43707">
    <property type="entry name" value="HISTIDYL-TRNA SYNTHETASE"/>
    <property type="match status" value="1"/>
</dbReference>
<dbReference type="STRING" id="1802338.A2541_01470"/>
<name>A0A1G2PFS9_9BACT</name>
<evidence type="ECO:0000256" key="2">
    <source>
        <dbReference type="ARBA" id="ARBA00023146"/>
    </source>
</evidence>
<protein>
    <recommendedName>
        <fullName evidence="3">Histidyl-tRNA synthetase</fullName>
    </recommendedName>
</protein>
<dbReference type="GO" id="GO:0005737">
    <property type="term" value="C:cytoplasm"/>
    <property type="evidence" value="ECO:0007669"/>
    <property type="project" value="InterPro"/>
</dbReference>
<sequence length="404" mass="46069">MPKKNIPRKSKFLDLKNIDKTTEAAVYYGFMPIEIPTINKEDKERAKTLKDSEPITQIGTNEKIENLAEEKSALLQHYFNSNLATMSQPVMLTYNGFITEGAEKKLDKHRKISLEIIGSAKSIAEAIIIKTVLAILEDNNFQNLYVEINSLGDKESTNRFLRELTAHFRKNINAMSAHCRQEFKKDPFLVLNCQNEKCSFLKEDVPKAIGCLSDESREHFKEVLEHLESLDITYKINNCLISDRRYASGTVFEIKQKSDNPKIPDESLAIGFRSDLASKKLGFKKEIPMVGIKISFKSDSEKRQLPKIKRTSVFFIQLGDEAKHKSLKVIDILRKENIYINHSLGRDKLAGQMATADRLKVPYILIMGKKEAMDNTIMVRDTATRSQETVLISDLATHLKKLVK</sequence>
<dbReference type="SUPFAM" id="SSF55681">
    <property type="entry name" value="Class II aaRS and biotin synthetases"/>
    <property type="match status" value="1"/>
</dbReference>
<dbReference type="Gene3D" id="3.30.930.10">
    <property type="entry name" value="Bira Bifunctional Protein, Domain 2"/>
    <property type="match status" value="1"/>
</dbReference>
<evidence type="ECO:0000256" key="3">
    <source>
        <dbReference type="ARBA" id="ARBA00030619"/>
    </source>
</evidence>
<dbReference type="InterPro" id="IPR004154">
    <property type="entry name" value="Anticodon-bd"/>
</dbReference>
<evidence type="ECO:0000256" key="1">
    <source>
        <dbReference type="ARBA" id="ARBA00008226"/>
    </source>
</evidence>
<dbReference type="PIRSF" id="PIRSF001549">
    <property type="entry name" value="His-tRNA_synth"/>
    <property type="match status" value="1"/>
</dbReference>
<feature type="binding site" evidence="4">
    <location>
        <position position="115"/>
    </location>
    <ligand>
        <name>L-histidine</name>
        <dbReference type="ChEBI" id="CHEBI:57595"/>
    </ligand>
</feature>
<comment type="caution">
    <text evidence="6">The sequence shown here is derived from an EMBL/GenBank/DDBJ whole genome shotgun (WGS) entry which is preliminary data.</text>
</comment>
<keyword evidence="2" id="KW-0436">Ligase</keyword>